<keyword evidence="2" id="KW-1185">Reference proteome</keyword>
<dbReference type="OrthoDB" id="9803101at2"/>
<dbReference type="SUPFAM" id="SSF55298">
    <property type="entry name" value="YjgF-like"/>
    <property type="match status" value="1"/>
</dbReference>
<accession>A0A143DGG5</accession>
<dbReference type="CDD" id="cd06150">
    <property type="entry name" value="YjgF_YER057c_UK114_like_2"/>
    <property type="match status" value="1"/>
</dbReference>
<dbReference type="PANTHER" id="PTHR47328">
    <property type="match status" value="1"/>
</dbReference>
<reference evidence="1 2" key="1">
    <citation type="submission" date="2016-02" db="EMBL/GenBank/DDBJ databases">
        <title>Complete Genome of H5569, the type strain of the newly described species Haematospirillium jordaniae.</title>
        <authorList>
            <person name="Nicholson A.C."/>
            <person name="Humrighouse B.W."/>
            <person name="Loparov V."/>
            <person name="McQuiston J.R."/>
        </authorList>
    </citation>
    <scope>NUCLEOTIDE SEQUENCE [LARGE SCALE GENOMIC DNA]</scope>
    <source>
        <strain evidence="1 2">H5569</strain>
        <plasmid evidence="2">Plasmid unnamed 2</plasmid>
    </source>
</reference>
<dbReference type="InterPro" id="IPR035959">
    <property type="entry name" value="RutC-like_sf"/>
</dbReference>
<protein>
    <recommendedName>
        <fullName evidence="3">Aminoacrylate peracid reductase</fullName>
    </recommendedName>
</protein>
<geneLocation type="plasmid" evidence="1 2">
    <name>unnamed 2</name>
</geneLocation>
<dbReference type="Proteomes" id="UP000076066">
    <property type="component" value="Plasmid unnamed 2"/>
</dbReference>
<evidence type="ECO:0000313" key="1">
    <source>
        <dbReference type="EMBL" id="AMW35807.1"/>
    </source>
</evidence>
<dbReference type="Pfam" id="PF01042">
    <property type="entry name" value="Ribonuc_L-PSP"/>
    <property type="match status" value="1"/>
</dbReference>
<dbReference type="EMBL" id="CP014527">
    <property type="protein sequence ID" value="AMW35807.1"/>
    <property type="molecule type" value="Genomic_DNA"/>
</dbReference>
<name>A0A143DGG5_9PROT</name>
<sequence>MSLVRIETDQRMSQAVIHRDAIYLSGQVGEPGYTVSEQTAQALAEVDRLLALAGSNKNKILFAQIWLADITDFEAMNQIWDAWVPEGYAPARATGESRLATPEYLVEIIVTASR</sequence>
<keyword evidence="1" id="KW-0614">Plasmid</keyword>
<evidence type="ECO:0008006" key="3">
    <source>
        <dbReference type="Google" id="ProtNLM"/>
    </source>
</evidence>
<dbReference type="InterPro" id="IPR006175">
    <property type="entry name" value="YjgF/YER057c/UK114"/>
</dbReference>
<dbReference type="RefSeq" id="WP_066137117.1">
    <property type="nucleotide sequence ID" value="NZ_CP014527.1"/>
</dbReference>
<organism evidence="1 2">
    <name type="scientific">Haematospirillum jordaniae</name>
    <dbReference type="NCBI Taxonomy" id="1549855"/>
    <lineage>
        <taxon>Bacteria</taxon>
        <taxon>Pseudomonadati</taxon>
        <taxon>Pseudomonadota</taxon>
        <taxon>Alphaproteobacteria</taxon>
        <taxon>Rhodospirillales</taxon>
        <taxon>Novispirillaceae</taxon>
        <taxon>Haematospirillum</taxon>
    </lineage>
</organism>
<dbReference type="KEGG" id="hjo:AY555_10545"/>
<dbReference type="AlphaFoldDB" id="A0A143DGG5"/>
<proteinExistence type="predicted"/>
<dbReference type="Gene3D" id="3.30.1330.40">
    <property type="entry name" value="RutC-like"/>
    <property type="match status" value="1"/>
</dbReference>
<evidence type="ECO:0000313" key="2">
    <source>
        <dbReference type="Proteomes" id="UP000076066"/>
    </source>
</evidence>
<gene>
    <name evidence="1" type="ORF">AY555_10545</name>
</gene>
<dbReference type="InterPro" id="IPR035709">
    <property type="entry name" value="YoaB-like"/>
</dbReference>
<dbReference type="PANTHER" id="PTHR47328:SF1">
    <property type="entry name" value="RUTC FAMILY PROTEIN YOAB"/>
    <property type="match status" value="1"/>
</dbReference>
<dbReference type="GeneID" id="53317589"/>